<dbReference type="PANTHER" id="PTHR43760">
    <property type="entry name" value="ENDORIBONUCLEASE-RELATED"/>
    <property type="match status" value="1"/>
</dbReference>
<comment type="caution">
    <text evidence="2">The sequence shown here is derived from an EMBL/GenBank/DDBJ whole genome shotgun (WGS) entry which is preliminary data.</text>
</comment>
<evidence type="ECO:0000313" key="3">
    <source>
        <dbReference type="Proteomes" id="UP000295611"/>
    </source>
</evidence>
<evidence type="ECO:0000259" key="1">
    <source>
        <dbReference type="Pfam" id="PF14588"/>
    </source>
</evidence>
<dbReference type="CDD" id="cd02199">
    <property type="entry name" value="YjgF_YER057c_UK114_like_1"/>
    <property type="match status" value="1"/>
</dbReference>
<dbReference type="InterPro" id="IPR035959">
    <property type="entry name" value="RutC-like_sf"/>
</dbReference>
<feature type="domain" description="Endoribonuclease L-PSP/chorismate mutase-like" evidence="1">
    <location>
        <begin position="26"/>
        <end position="135"/>
    </location>
</feature>
<reference evidence="2 3" key="1">
    <citation type="submission" date="2019-03" db="EMBL/GenBank/DDBJ databases">
        <title>Genomic Encyclopedia of Type Strains, Phase III (KMG-III): the genomes of soil and plant-associated and newly described type strains.</title>
        <authorList>
            <person name="Whitman W."/>
        </authorList>
    </citation>
    <scope>NUCLEOTIDE SEQUENCE [LARGE SCALE GENOMIC DNA]</scope>
    <source>
        <strain evidence="2 3">CECT 8976</strain>
    </source>
</reference>
<dbReference type="Gene3D" id="3.30.1330.40">
    <property type="entry name" value="RutC-like"/>
    <property type="match status" value="1"/>
</dbReference>
<keyword evidence="3" id="KW-1185">Reference proteome</keyword>
<name>A0A4R7AWY2_9NEIS</name>
<dbReference type="SUPFAM" id="SSF55298">
    <property type="entry name" value="YjgF-like"/>
    <property type="match status" value="1"/>
</dbReference>
<dbReference type="PANTHER" id="PTHR43760:SF1">
    <property type="entry name" value="ENDORIBONUCLEASE L-PSP_CHORISMATE MUTASE-LIKE DOMAIN-CONTAINING PROTEIN"/>
    <property type="match status" value="1"/>
</dbReference>
<accession>A0A4R7AWY2</accession>
<dbReference type="OrthoDB" id="8587942at2"/>
<evidence type="ECO:0000313" key="2">
    <source>
        <dbReference type="EMBL" id="TDR72021.1"/>
    </source>
</evidence>
<organism evidence="2 3">
    <name type="scientific">Paludibacterium purpuratum</name>
    <dbReference type="NCBI Taxonomy" id="1144873"/>
    <lineage>
        <taxon>Bacteria</taxon>
        <taxon>Pseudomonadati</taxon>
        <taxon>Pseudomonadota</taxon>
        <taxon>Betaproteobacteria</taxon>
        <taxon>Neisseriales</taxon>
        <taxon>Chromobacteriaceae</taxon>
        <taxon>Paludibacterium</taxon>
    </lineage>
</organism>
<dbReference type="Pfam" id="PF14588">
    <property type="entry name" value="YjgF_endoribonc"/>
    <property type="match status" value="1"/>
</dbReference>
<sequence>MTADNRFADASKDLGYDFSGELKIGGNCSPVVQDGKQLFISGQIPRMGDEVLFVGAVGDGINLASAKKAAAVCVMRALALIQRAIGSLASIQCVSRMTVYVRSAPSFTQQSEVADGASDTLAKVLGSIGMHSRTSVGVLQLPKGAAVEVDLIVSIK</sequence>
<dbReference type="AlphaFoldDB" id="A0A4R7AWY2"/>
<dbReference type="InterPro" id="IPR013813">
    <property type="entry name" value="Endoribo_LPSP/chorism_mut-like"/>
</dbReference>
<gene>
    <name evidence="2" type="ORF">DFP86_11729</name>
</gene>
<dbReference type="Proteomes" id="UP000295611">
    <property type="component" value="Unassembled WGS sequence"/>
</dbReference>
<protein>
    <submittedName>
        <fullName evidence="2">Enamine deaminase RidA (YjgF/YER057c/UK114 family)</fullName>
    </submittedName>
</protein>
<dbReference type="EMBL" id="SNZP01000017">
    <property type="protein sequence ID" value="TDR72021.1"/>
    <property type="molecule type" value="Genomic_DNA"/>
</dbReference>
<proteinExistence type="predicted"/>
<dbReference type="RefSeq" id="WP_133683634.1">
    <property type="nucleotide sequence ID" value="NZ_SNZP01000017.1"/>
</dbReference>